<dbReference type="EMBL" id="PGTX01000001">
    <property type="protein sequence ID" value="PJI82959.1"/>
    <property type="molecule type" value="Genomic_DNA"/>
</dbReference>
<organism evidence="1 2">
    <name type="scientific">Polynucleobacter brandtiae</name>
    <dbReference type="NCBI Taxonomy" id="1938816"/>
    <lineage>
        <taxon>Bacteria</taxon>
        <taxon>Pseudomonadati</taxon>
        <taxon>Pseudomonadota</taxon>
        <taxon>Betaproteobacteria</taxon>
        <taxon>Burkholderiales</taxon>
        <taxon>Burkholderiaceae</taxon>
        <taxon>Polynucleobacter</taxon>
    </lineage>
</organism>
<dbReference type="Proteomes" id="UP000229366">
    <property type="component" value="Unassembled WGS sequence"/>
</dbReference>
<gene>
    <name evidence="1" type="ORF">B0G85_0349</name>
</gene>
<protein>
    <submittedName>
        <fullName evidence="1">Uncharacterized protein</fullName>
    </submittedName>
</protein>
<name>A0A2M8VYP1_9BURK</name>
<reference evidence="1 2" key="1">
    <citation type="submission" date="2017-11" db="EMBL/GenBank/DDBJ databases">
        <title>Genomic Encyclopedia of Type Strains, Phase III (KMG-III): the genomes of soil and plant-associated and newly described type strains.</title>
        <authorList>
            <person name="Whitman W."/>
        </authorList>
    </citation>
    <scope>NUCLEOTIDE SEQUENCE [LARGE SCALE GENOMIC DNA]</scope>
    <source>
        <strain evidence="1 2">UB-Domo-W1</strain>
    </source>
</reference>
<evidence type="ECO:0000313" key="2">
    <source>
        <dbReference type="Proteomes" id="UP000229366"/>
    </source>
</evidence>
<evidence type="ECO:0000313" key="1">
    <source>
        <dbReference type="EMBL" id="PJI82959.1"/>
    </source>
</evidence>
<proteinExistence type="predicted"/>
<comment type="caution">
    <text evidence="1">The sequence shown here is derived from an EMBL/GenBank/DDBJ whole genome shotgun (WGS) entry which is preliminary data.</text>
</comment>
<accession>A0A2M8VYP1</accession>
<sequence length="38" mass="4497">MSISPEKDKEFKLYIRDNPYILEIIQNGQNTIKTLETL</sequence>
<keyword evidence="2" id="KW-1185">Reference proteome</keyword>
<dbReference type="AlphaFoldDB" id="A0A2M8VYP1"/>